<dbReference type="EMBL" id="QGKM01000124">
    <property type="protein sequence ID" value="PWQ92082.1"/>
    <property type="molecule type" value="Genomic_DNA"/>
</dbReference>
<keyword evidence="4" id="KW-1185">Reference proteome</keyword>
<dbReference type="FunFam" id="3.90.226.10:FF:000009">
    <property type="entry name" value="Carnitinyl-CoA dehydratase"/>
    <property type="match status" value="1"/>
</dbReference>
<dbReference type="SUPFAM" id="SSF52096">
    <property type="entry name" value="ClpP/crotonase"/>
    <property type="match status" value="1"/>
</dbReference>
<dbReference type="RefSeq" id="WP_109839979.1">
    <property type="nucleotide sequence ID" value="NZ_QGKM01000124.1"/>
</dbReference>
<organism evidence="3 4">
    <name type="scientific">Leucothrix pacifica</name>
    <dbReference type="NCBI Taxonomy" id="1247513"/>
    <lineage>
        <taxon>Bacteria</taxon>
        <taxon>Pseudomonadati</taxon>
        <taxon>Pseudomonadota</taxon>
        <taxon>Gammaproteobacteria</taxon>
        <taxon>Thiotrichales</taxon>
        <taxon>Thiotrichaceae</taxon>
        <taxon>Leucothrix</taxon>
    </lineage>
</organism>
<gene>
    <name evidence="3" type="ORF">DKW60_22960</name>
</gene>
<dbReference type="Gene3D" id="3.90.226.10">
    <property type="entry name" value="2-enoyl-CoA Hydratase, Chain A, domain 1"/>
    <property type="match status" value="1"/>
</dbReference>
<accession>A0A317C7K7</accession>
<proteinExistence type="inferred from homology"/>
<dbReference type="PANTHER" id="PTHR11941">
    <property type="entry name" value="ENOYL-COA HYDRATASE-RELATED"/>
    <property type="match status" value="1"/>
</dbReference>
<comment type="similarity">
    <text evidence="1">Belongs to the enoyl-CoA hydratase/isomerase family.</text>
</comment>
<dbReference type="Gene3D" id="1.10.12.10">
    <property type="entry name" value="Lyase 2-enoyl-coa Hydratase, Chain A, domain 2"/>
    <property type="match status" value="1"/>
</dbReference>
<dbReference type="AlphaFoldDB" id="A0A317C7K7"/>
<name>A0A317C7K7_9GAMM</name>
<dbReference type="InterPro" id="IPR001753">
    <property type="entry name" value="Enoyl-CoA_hydra/iso"/>
</dbReference>
<dbReference type="CDD" id="cd06558">
    <property type="entry name" value="crotonase-like"/>
    <property type="match status" value="1"/>
</dbReference>
<evidence type="ECO:0000256" key="2">
    <source>
        <dbReference type="ARBA" id="ARBA00023239"/>
    </source>
</evidence>
<evidence type="ECO:0000256" key="1">
    <source>
        <dbReference type="ARBA" id="ARBA00005254"/>
    </source>
</evidence>
<reference evidence="3 4" key="1">
    <citation type="submission" date="2018-05" db="EMBL/GenBank/DDBJ databases">
        <title>Leucothrix arctica sp. nov., isolated from Arctic seawater.</title>
        <authorList>
            <person name="Choi A."/>
            <person name="Baek K."/>
        </authorList>
    </citation>
    <scope>NUCLEOTIDE SEQUENCE [LARGE SCALE GENOMIC DNA]</scope>
    <source>
        <strain evidence="3 4">JCM 18388</strain>
    </source>
</reference>
<dbReference type="OrthoDB" id="9802362at2"/>
<dbReference type="PANTHER" id="PTHR11941:SF54">
    <property type="entry name" value="ENOYL-COA HYDRATASE, MITOCHONDRIAL"/>
    <property type="match status" value="1"/>
</dbReference>
<dbReference type="GO" id="GO:0006635">
    <property type="term" value="P:fatty acid beta-oxidation"/>
    <property type="evidence" value="ECO:0007669"/>
    <property type="project" value="TreeGrafter"/>
</dbReference>
<dbReference type="InterPro" id="IPR014748">
    <property type="entry name" value="Enoyl-CoA_hydra_C"/>
</dbReference>
<keyword evidence="2" id="KW-0456">Lyase</keyword>
<protein>
    <submittedName>
        <fullName evidence="3">Enoyl-CoA hydratase</fullName>
    </submittedName>
</protein>
<dbReference type="GO" id="GO:0016836">
    <property type="term" value="F:hydro-lyase activity"/>
    <property type="evidence" value="ECO:0007669"/>
    <property type="project" value="UniProtKB-ARBA"/>
</dbReference>
<comment type="caution">
    <text evidence="3">The sequence shown here is derived from an EMBL/GenBank/DDBJ whole genome shotgun (WGS) entry which is preliminary data.</text>
</comment>
<dbReference type="InterPro" id="IPR029045">
    <property type="entry name" value="ClpP/crotonase-like_dom_sf"/>
</dbReference>
<evidence type="ECO:0000313" key="3">
    <source>
        <dbReference type="EMBL" id="PWQ92082.1"/>
    </source>
</evidence>
<dbReference type="Pfam" id="PF00378">
    <property type="entry name" value="ECH_1"/>
    <property type="match status" value="1"/>
</dbReference>
<dbReference type="Proteomes" id="UP000245539">
    <property type="component" value="Unassembled WGS sequence"/>
</dbReference>
<sequence>MSFENILLEVVEQGVYLLTVNRPKSYNALNAATLEDIHSASQVVAADPEARAVILTGAGDKAFVAGADIKEMQNFKGIEAQRFSEKGMRAFRALELLDVPVIAAVNGFCLGGGCELAMSCDWIIASENALFGQPEVNLGVTPGFGGSQRLTRLIGRARAMELLVTGNNIKAEQAERWGLANHVYSAETLMDEALKLATTIAAKGPQAVRMTKQLVQRGQDMELDVACVMESQAFGLAFSTDDQSEGMGAFVEKRTAEFSGK</sequence>
<dbReference type="FunFam" id="1.10.12.10:FF:000001">
    <property type="entry name" value="Probable enoyl-CoA hydratase, mitochondrial"/>
    <property type="match status" value="1"/>
</dbReference>
<evidence type="ECO:0000313" key="4">
    <source>
        <dbReference type="Proteomes" id="UP000245539"/>
    </source>
</evidence>